<comment type="caution">
    <text evidence="1">The sequence shown here is derived from an EMBL/GenBank/DDBJ whole genome shotgun (WGS) entry which is preliminary data.</text>
</comment>
<accession>A0A511VCW5</accession>
<evidence type="ECO:0000313" key="2">
    <source>
        <dbReference type="Proteomes" id="UP000321157"/>
    </source>
</evidence>
<evidence type="ECO:0000313" key="1">
    <source>
        <dbReference type="EMBL" id="GEN36737.1"/>
    </source>
</evidence>
<gene>
    <name evidence="1" type="ORF">ADA01nite_41970</name>
</gene>
<keyword evidence="2" id="KW-1185">Reference proteome</keyword>
<protein>
    <submittedName>
        <fullName evidence="1">Uncharacterized protein</fullName>
    </submittedName>
</protein>
<dbReference type="EMBL" id="BJXX01000222">
    <property type="protein sequence ID" value="GEN36737.1"/>
    <property type="molecule type" value="Genomic_DNA"/>
</dbReference>
<name>A0A511VCW5_9BACL</name>
<dbReference type="Proteomes" id="UP000321157">
    <property type="component" value="Unassembled WGS sequence"/>
</dbReference>
<organism evidence="1 2">
    <name type="scientific">Aneurinibacillus danicus</name>
    <dbReference type="NCBI Taxonomy" id="267746"/>
    <lineage>
        <taxon>Bacteria</taxon>
        <taxon>Bacillati</taxon>
        <taxon>Bacillota</taxon>
        <taxon>Bacilli</taxon>
        <taxon>Bacillales</taxon>
        <taxon>Paenibacillaceae</taxon>
        <taxon>Aneurinibacillus group</taxon>
        <taxon>Aneurinibacillus</taxon>
    </lineage>
</organism>
<reference evidence="1 2" key="1">
    <citation type="submission" date="2019-07" db="EMBL/GenBank/DDBJ databases">
        <title>Whole genome shotgun sequence of Aneurinibacillus danicus NBRC 102444.</title>
        <authorList>
            <person name="Hosoyama A."/>
            <person name="Uohara A."/>
            <person name="Ohji S."/>
            <person name="Ichikawa N."/>
        </authorList>
    </citation>
    <scope>NUCLEOTIDE SEQUENCE [LARGE SCALE GENOMIC DNA]</scope>
    <source>
        <strain evidence="1 2">NBRC 102444</strain>
    </source>
</reference>
<dbReference type="AlphaFoldDB" id="A0A511VCW5"/>
<proteinExistence type="predicted"/>
<sequence>MYELFREGMRVERFDGMKGQILSMHELFFIVLWENHQVEEHFLNDLPPYYLYPIDCKN</sequence>
<dbReference type="RefSeq" id="WP_170230408.1">
    <property type="nucleotide sequence ID" value="NZ_BJXX01000222.1"/>
</dbReference>